<feature type="domain" description="Antitoxin Xre/MbcA/ParS-like toxin-binding" evidence="1">
    <location>
        <begin position="83"/>
        <end position="136"/>
    </location>
</feature>
<reference evidence="3 6" key="2">
    <citation type="submission" date="2018-05" db="EMBL/GenBank/DDBJ databases">
        <title>Genome sequences of two Antarctic strains of Pseudomonas prosekii: insights into adaptation to extreme conditions.</title>
        <authorList>
            <person name="Snopkova K."/>
            <person name="Dufkova K."/>
            <person name="Cejkova D."/>
            <person name="Sedlacek I."/>
            <person name="Smajs D."/>
        </authorList>
    </citation>
    <scope>NUCLEOTIDE SEQUENCE [LARGE SCALE GENOMIC DNA]</scope>
    <source>
        <strain evidence="3 6">P2673</strain>
    </source>
</reference>
<dbReference type="InterPro" id="IPR046847">
    <property type="entry name" value="Xre-like_HTH"/>
</dbReference>
<proteinExistence type="predicted"/>
<dbReference type="Proteomes" id="UP000245056">
    <property type="component" value="Unassembled WGS sequence"/>
</dbReference>
<dbReference type="AlphaFoldDB" id="A0A1H1V5W1"/>
<name>A0A1H1V5W1_9PSED</name>
<dbReference type="EMBL" id="QFAW01000044">
    <property type="protein sequence ID" value="PWE40475.1"/>
    <property type="molecule type" value="Genomic_DNA"/>
</dbReference>
<evidence type="ECO:0000313" key="3">
    <source>
        <dbReference type="EMBL" id="PWE40475.1"/>
    </source>
</evidence>
<evidence type="ECO:0000259" key="2">
    <source>
        <dbReference type="Pfam" id="PF20432"/>
    </source>
</evidence>
<dbReference type="STRING" id="1148509.SAMN05216222_2305"/>
<dbReference type="GO" id="GO:0003677">
    <property type="term" value="F:DNA binding"/>
    <property type="evidence" value="ECO:0007669"/>
    <property type="project" value="InterPro"/>
</dbReference>
<evidence type="ECO:0000313" key="4">
    <source>
        <dbReference type="EMBL" id="SDS79881.1"/>
    </source>
</evidence>
<dbReference type="RefSeq" id="WP_092274840.1">
    <property type="nucleotide sequence ID" value="NZ_CP196739.1"/>
</dbReference>
<dbReference type="EMBL" id="LT629762">
    <property type="protein sequence ID" value="SDS79881.1"/>
    <property type="molecule type" value="Genomic_DNA"/>
</dbReference>
<dbReference type="Pfam" id="PF09722">
    <property type="entry name" value="Xre_MbcA_ParS_C"/>
    <property type="match status" value="1"/>
</dbReference>
<organism evidence="4 5">
    <name type="scientific">Pseudomonas prosekii</name>
    <dbReference type="NCBI Taxonomy" id="1148509"/>
    <lineage>
        <taxon>Bacteria</taxon>
        <taxon>Pseudomonadati</taxon>
        <taxon>Pseudomonadota</taxon>
        <taxon>Gammaproteobacteria</taxon>
        <taxon>Pseudomonadales</taxon>
        <taxon>Pseudomonadaceae</taxon>
        <taxon>Pseudomonas</taxon>
    </lineage>
</organism>
<dbReference type="InterPro" id="IPR024467">
    <property type="entry name" value="Xre/MbcA/ParS-like_toxin-bd"/>
</dbReference>
<evidence type="ECO:0000259" key="1">
    <source>
        <dbReference type="Pfam" id="PF09722"/>
    </source>
</evidence>
<sequence>MPTSSTAQTPEQQLDTAEAGRVALKFFFNLMERWGCSAEQQRTLLGKVGNTTFYKYKHLPPNVRLPRDTLERISYLMGIHKALSIIFSNSRERVYKWVSSPNTAAPFNGQTALDYMLVGRVVDIADVRRYLDGVRG</sequence>
<gene>
    <name evidence="3" type="ORF">C9I49_23810</name>
    <name evidence="4" type="ORF">SAMN05216222_2305</name>
</gene>
<evidence type="ECO:0000313" key="6">
    <source>
        <dbReference type="Proteomes" id="UP000245056"/>
    </source>
</evidence>
<protein>
    <submittedName>
        <fullName evidence="3">DUF2384 domain-containing protein</fullName>
    </submittedName>
</protein>
<accession>A0A1H1V5W1</accession>
<reference evidence="4 5" key="1">
    <citation type="submission" date="2016-10" db="EMBL/GenBank/DDBJ databases">
        <authorList>
            <person name="de Groot N.N."/>
        </authorList>
    </citation>
    <scope>NUCLEOTIDE SEQUENCE [LARGE SCALE GENOMIC DNA]</scope>
    <source>
        <strain evidence="4 5">LMG 26867</strain>
    </source>
</reference>
<dbReference type="Pfam" id="PF20432">
    <property type="entry name" value="Xre-like-HTH"/>
    <property type="match status" value="1"/>
</dbReference>
<dbReference type="Proteomes" id="UP000198481">
    <property type="component" value="Chromosome I"/>
</dbReference>
<dbReference type="OrthoDB" id="117888at2"/>
<feature type="domain" description="Antitoxin Xre-like helix-turn-helix" evidence="2">
    <location>
        <begin position="14"/>
        <end position="78"/>
    </location>
</feature>
<evidence type="ECO:0000313" key="5">
    <source>
        <dbReference type="Proteomes" id="UP000198481"/>
    </source>
</evidence>